<dbReference type="EMBL" id="JBHMQV010000009">
    <property type="protein sequence ID" value="MFC0850229.1"/>
    <property type="molecule type" value="Genomic_DNA"/>
</dbReference>
<dbReference type="InterPro" id="IPR052750">
    <property type="entry name" value="GH18_Chitinase"/>
</dbReference>
<proteinExistence type="predicted"/>
<dbReference type="RefSeq" id="WP_394324113.1">
    <property type="nucleotide sequence ID" value="NZ_JBHMQV010000009.1"/>
</dbReference>
<sequence length="329" mass="35408">MAAATTDALQDAGDWDVPRAPFVDYTAYPTPSIAEYARGSGVDGFLVGFLNTRPGGDKTLSWGGYQGDGDATTGDFGKEDFTAFTKNGGTPILSFGGASNAPLETSETDIAGIVAQYQGVIDNYQTKHLDFAFEGAILGDDAAQDRHTAAIGQLLQDNPGLKLSYTLPADGAPGSLVGFPPAAERLLNRLADAGIQPSLLNGLLMEFGQSAPADAFECCRIALDGMFTQVQAIWPQWSRQQVWRRIGATPMFGRNMNGKVFTLENMRQLAAFATEHQLGCLSGWDATRDHNQGTLPECSLSSNHPDLVRCTAVEQQPYDFAKIIARYRK</sequence>
<protein>
    <submittedName>
        <fullName evidence="1">Chitinase</fullName>
    </submittedName>
</protein>
<gene>
    <name evidence="1" type="ORF">ACFH04_41885</name>
</gene>
<dbReference type="PANTHER" id="PTHR42976:SF1">
    <property type="entry name" value="GH18 DOMAIN-CONTAINING PROTEIN-RELATED"/>
    <property type="match status" value="1"/>
</dbReference>
<evidence type="ECO:0000313" key="2">
    <source>
        <dbReference type="Proteomes" id="UP001589887"/>
    </source>
</evidence>
<name>A0ABV6TWP7_9ACTN</name>
<evidence type="ECO:0000313" key="1">
    <source>
        <dbReference type="EMBL" id="MFC0850229.1"/>
    </source>
</evidence>
<dbReference type="CDD" id="cd06543">
    <property type="entry name" value="GH18_PF-ChiA-like"/>
    <property type="match status" value="1"/>
</dbReference>
<comment type="caution">
    <text evidence="1">The sequence shown here is derived from an EMBL/GenBank/DDBJ whole genome shotgun (WGS) entry which is preliminary data.</text>
</comment>
<keyword evidence="2" id="KW-1185">Reference proteome</keyword>
<dbReference type="Proteomes" id="UP001589887">
    <property type="component" value="Unassembled WGS sequence"/>
</dbReference>
<dbReference type="PANTHER" id="PTHR42976">
    <property type="entry name" value="BIFUNCTIONAL CHITINASE/LYSOZYME-RELATED"/>
    <property type="match status" value="1"/>
</dbReference>
<accession>A0ABV6TWP7</accession>
<dbReference type="Gene3D" id="3.20.20.80">
    <property type="entry name" value="Glycosidases"/>
    <property type="match status" value="1"/>
</dbReference>
<dbReference type="SUPFAM" id="SSF51445">
    <property type="entry name" value="(Trans)glycosidases"/>
    <property type="match status" value="1"/>
</dbReference>
<reference evidence="1 2" key="1">
    <citation type="submission" date="2024-09" db="EMBL/GenBank/DDBJ databases">
        <authorList>
            <person name="Sun Q."/>
            <person name="Mori K."/>
        </authorList>
    </citation>
    <scope>NUCLEOTIDE SEQUENCE [LARGE SCALE GENOMIC DNA]</scope>
    <source>
        <strain evidence="1 2">JCM 4557</strain>
    </source>
</reference>
<organism evidence="1 2">
    <name type="scientific">Streptomyces noboritoensis</name>
    <dbReference type="NCBI Taxonomy" id="67337"/>
    <lineage>
        <taxon>Bacteria</taxon>
        <taxon>Bacillati</taxon>
        <taxon>Actinomycetota</taxon>
        <taxon>Actinomycetes</taxon>
        <taxon>Kitasatosporales</taxon>
        <taxon>Streptomycetaceae</taxon>
        <taxon>Streptomyces</taxon>
    </lineage>
</organism>
<dbReference type="InterPro" id="IPR017853">
    <property type="entry name" value="GH"/>
</dbReference>